<organism evidence="2 3">
    <name type="scientific">Carya illinoinensis</name>
    <name type="common">Pecan</name>
    <dbReference type="NCBI Taxonomy" id="32201"/>
    <lineage>
        <taxon>Eukaryota</taxon>
        <taxon>Viridiplantae</taxon>
        <taxon>Streptophyta</taxon>
        <taxon>Embryophyta</taxon>
        <taxon>Tracheophyta</taxon>
        <taxon>Spermatophyta</taxon>
        <taxon>Magnoliopsida</taxon>
        <taxon>eudicotyledons</taxon>
        <taxon>Gunneridae</taxon>
        <taxon>Pentapetalae</taxon>
        <taxon>rosids</taxon>
        <taxon>fabids</taxon>
        <taxon>Fagales</taxon>
        <taxon>Juglandaceae</taxon>
        <taxon>Carya</taxon>
    </lineage>
</organism>
<evidence type="ECO:0000313" key="2">
    <source>
        <dbReference type="EMBL" id="KAG6638041.1"/>
    </source>
</evidence>
<dbReference type="InterPro" id="IPR000477">
    <property type="entry name" value="RT_dom"/>
</dbReference>
<dbReference type="EMBL" id="CM031818">
    <property type="protein sequence ID" value="KAG6638041.1"/>
    <property type="molecule type" value="Genomic_DNA"/>
</dbReference>
<dbReference type="Proteomes" id="UP000811609">
    <property type="component" value="Chromosome 10"/>
</dbReference>
<reference evidence="2" key="1">
    <citation type="submission" date="2020-12" db="EMBL/GenBank/DDBJ databases">
        <title>WGS assembly of Carya illinoinensis cv. Pawnee.</title>
        <authorList>
            <person name="Platts A."/>
            <person name="Shu S."/>
            <person name="Wright S."/>
            <person name="Barry K."/>
            <person name="Edger P."/>
            <person name="Pires J.C."/>
            <person name="Schmutz J."/>
        </authorList>
    </citation>
    <scope>NUCLEOTIDE SEQUENCE</scope>
    <source>
        <tissue evidence="2">Leaf</tissue>
    </source>
</reference>
<gene>
    <name evidence="2" type="ORF">CIPAW_10G007400</name>
</gene>
<keyword evidence="3" id="KW-1185">Reference proteome</keyword>
<comment type="caution">
    <text evidence="2">The sequence shown here is derived from an EMBL/GenBank/DDBJ whole genome shotgun (WGS) entry which is preliminary data.</text>
</comment>
<protein>
    <recommendedName>
        <fullName evidence="1">Reverse transcriptase domain-containing protein</fullName>
    </recommendedName>
</protein>
<evidence type="ECO:0000313" key="3">
    <source>
        <dbReference type="Proteomes" id="UP000811609"/>
    </source>
</evidence>
<dbReference type="AlphaFoldDB" id="A0A8T1P8F5"/>
<feature type="domain" description="Reverse transcriptase" evidence="1">
    <location>
        <begin position="1"/>
        <end position="76"/>
    </location>
</feature>
<dbReference type="PROSITE" id="PS50878">
    <property type="entry name" value="RT_POL"/>
    <property type="match status" value="1"/>
</dbReference>
<dbReference type="PANTHER" id="PTHR33116:SF80">
    <property type="entry name" value="REVERSE TRANSCRIPTASE ZINC-BINDING DOMAIN-CONTAINING PROTEIN"/>
    <property type="match status" value="1"/>
</dbReference>
<evidence type="ECO:0000259" key="1">
    <source>
        <dbReference type="PROSITE" id="PS50878"/>
    </source>
</evidence>
<proteinExistence type="predicted"/>
<name>A0A8T1P8F5_CARIL</name>
<dbReference type="PANTHER" id="PTHR33116">
    <property type="entry name" value="REVERSE TRANSCRIPTASE ZINC-BINDING DOMAIN-CONTAINING PROTEIN-RELATED-RELATED"/>
    <property type="match status" value="1"/>
</dbReference>
<accession>A0A8T1P8F5</accession>
<sequence>MYVDDIVIFVNGGKRSMKALIQVLNTYEDWSGQVLNKGKTAIFFYKHISIPRKSSIFRITDFSESSFPFKYLGVLILIGRLKVSNFGDLLRKVKKKIAGWKMKLHFVSGRTILLLHVLSRMTTHLQSYMSLRL</sequence>